<feature type="chain" id="PRO_5039587687" description="BD-FAE-like domain-containing protein" evidence="2">
    <location>
        <begin position="23"/>
        <end position="321"/>
    </location>
</feature>
<dbReference type="Gene3D" id="3.40.50.1820">
    <property type="entry name" value="alpha/beta hydrolase"/>
    <property type="match status" value="1"/>
</dbReference>
<gene>
    <name evidence="4" type="ORF">Pmi06nite_21800</name>
</gene>
<evidence type="ECO:0000256" key="1">
    <source>
        <dbReference type="ARBA" id="ARBA00022801"/>
    </source>
</evidence>
<dbReference type="SUPFAM" id="SSF53474">
    <property type="entry name" value="alpha/beta-Hydrolases"/>
    <property type="match status" value="1"/>
</dbReference>
<dbReference type="PANTHER" id="PTHR48081">
    <property type="entry name" value="AB HYDROLASE SUPERFAMILY PROTEIN C4A8.06C"/>
    <property type="match status" value="1"/>
</dbReference>
<dbReference type="InterPro" id="IPR050300">
    <property type="entry name" value="GDXG_lipolytic_enzyme"/>
</dbReference>
<keyword evidence="5" id="KW-1185">Reference proteome</keyword>
<dbReference type="RefSeq" id="WP_203952767.1">
    <property type="nucleotide sequence ID" value="NZ_BOOO01000010.1"/>
</dbReference>
<dbReference type="GO" id="GO:0016787">
    <property type="term" value="F:hydrolase activity"/>
    <property type="evidence" value="ECO:0007669"/>
    <property type="project" value="UniProtKB-KW"/>
</dbReference>
<comment type="caution">
    <text evidence="4">The sequence shown here is derived from an EMBL/GenBank/DDBJ whole genome shotgun (WGS) entry which is preliminary data.</text>
</comment>
<feature type="domain" description="BD-FAE-like" evidence="3">
    <location>
        <begin position="54"/>
        <end position="241"/>
    </location>
</feature>
<dbReference type="Proteomes" id="UP000650628">
    <property type="component" value="Unassembled WGS sequence"/>
</dbReference>
<protein>
    <recommendedName>
        <fullName evidence="3">BD-FAE-like domain-containing protein</fullName>
    </recommendedName>
</protein>
<dbReference type="AlphaFoldDB" id="A0A8J3TLR2"/>
<organism evidence="4 5">
    <name type="scientific">Planotetraspora mira</name>
    <dbReference type="NCBI Taxonomy" id="58121"/>
    <lineage>
        <taxon>Bacteria</taxon>
        <taxon>Bacillati</taxon>
        <taxon>Actinomycetota</taxon>
        <taxon>Actinomycetes</taxon>
        <taxon>Streptosporangiales</taxon>
        <taxon>Streptosporangiaceae</taxon>
        <taxon>Planotetraspora</taxon>
    </lineage>
</organism>
<dbReference type="EMBL" id="BOOO01000010">
    <property type="protein sequence ID" value="GII28738.1"/>
    <property type="molecule type" value="Genomic_DNA"/>
</dbReference>
<keyword evidence="2" id="KW-0732">Signal</keyword>
<dbReference type="PROSITE" id="PS51257">
    <property type="entry name" value="PROKAR_LIPOPROTEIN"/>
    <property type="match status" value="1"/>
</dbReference>
<evidence type="ECO:0000259" key="3">
    <source>
        <dbReference type="Pfam" id="PF20434"/>
    </source>
</evidence>
<feature type="signal peptide" evidence="2">
    <location>
        <begin position="1"/>
        <end position="22"/>
    </location>
</feature>
<evidence type="ECO:0000256" key="2">
    <source>
        <dbReference type="SAM" id="SignalP"/>
    </source>
</evidence>
<keyword evidence="1" id="KW-0378">Hydrolase</keyword>
<accession>A0A8J3TLR2</accession>
<sequence length="321" mass="34885">MFKRVTVLFSVAMMACTMFVMAPRGSVASAASRYEQSFDYGQAELTAFWYPLSSGTRPAVIMVHGGGWRRGSRTSLTEHARYMADRGYQVFNLDYRLKVPWPAPRDDIAAAYGWIKARAAYFDVDMSKVVLFGESAGGQLVTNLGTLGRAGEKFRGIVGMSPVADPQMAYEVGTQANASDHDKVLREAALILAGGCEPAACPDTWQSMASKTDADMYDPPMLLIHSADEWVPPKHSEELCAVLARYSVPCMVKVYPGSGHAMEIWDVSKNAIMSFIESVTDISTGEHVGDHDCALALLARVCAAISVPGVRRSPILTVTAR</sequence>
<evidence type="ECO:0000313" key="4">
    <source>
        <dbReference type="EMBL" id="GII28738.1"/>
    </source>
</evidence>
<dbReference type="Pfam" id="PF20434">
    <property type="entry name" value="BD-FAE"/>
    <property type="match status" value="1"/>
</dbReference>
<dbReference type="InterPro" id="IPR029058">
    <property type="entry name" value="AB_hydrolase_fold"/>
</dbReference>
<reference evidence="4 5" key="1">
    <citation type="submission" date="2021-01" db="EMBL/GenBank/DDBJ databases">
        <title>Whole genome shotgun sequence of Planotetraspora mira NBRC 15435.</title>
        <authorList>
            <person name="Komaki H."/>
            <person name="Tamura T."/>
        </authorList>
    </citation>
    <scope>NUCLEOTIDE SEQUENCE [LARGE SCALE GENOMIC DNA]</scope>
    <source>
        <strain evidence="4 5">NBRC 15435</strain>
    </source>
</reference>
<evidence type="ECO:0000313" key="5">
    <source>
        <dbReference type="Proteomes" id="UP000650628"/>
    </source>
</evidence>
<dbReference type="InterPro" id="IPR049492">
    <property type="entry name" value="BD-FAE-like_dom"/>
</dbReference>
<name>A0A8J3TLR2_9ACTN</name>
<proteinExistence type="predicted"/>